<sequence length="55" mass="6248">MSLIDSMIDTNSFDKAFYEAALTAFSVLEQFSFALRAKHIDCPSRALFIRFGQLI</sequence>
<accession>A0A167JH65</accession>
<evidence type="ECO:0000313" key="1">
    <source>
        <dbReference type="EMBL" id="KZN61091.1"/>
    </source>
</evidence>
<comment type="caution">
    <text evidence="1">The sequence shown here is derived from an EMBL/GenBank/DDBJ whole genome shotgun (WGS) entry which is preliminary data.</text>
</comment>
<evidence type="ECO:0000313" key="2">
    <source>
        <dbReference type="Proteomes" id="UP000076486"/>
    </source>
</evidence>
<organism evidence="1 2">
    <name type="scientific">Pseudoalteromonas luteoviolacea CPMOR-1</name>
    <dbReference type="NCBI Taxonomy" id="1365248"/>
    <lineage>
        <taxon>Bacteria</taxon>
        <taxon>Pseudomonadati</taxon>
        <taxon>Pseudomonadota</taxon>
        <taxon>Gammaproteobacteria</taxon>
        <taxon>Alteromonadales</taxon>
        <taxon>Pseudoalteromonadaceae</taxon>
        <taxon>Pseudoalteromonas</taxon>
    </lineage>
</organism>
<reference evidence="1 2" key="1">
    <citation type="submission" date="2013-07" db="EMBL/GenBank/DDBJ databases">
        <title>Comparative Genomic and Metabolomic Analysis of Twelve Strains of Pseudoalteromonas luteoviolacea.</title>
        <authorList>
            <person name="Vynne N.G."/>
            <person name="Mansson M."/>
            <person name="Gram L."/>
        </authorList>
    </citation>
    <scope>NUCLEOTIDE SEQUENCE [LARGE SCALE GENOMIC DNA]</scope>
    <source>
        <strain evidence="1 2">CPMOR-1</strain>
    </source>
</reference>
<dbReference type="Proteomes" id="UP000076486">
    <property type="component" value="Unassembled WGS sequence"/>
</dbReference>
<name>A0A167JH65_9GAMM</name>
<dbReference type="AlphaFoldDB" id="A0A167JH65"/>
<gene>
    <name evidence="1" type="ORF">N473_22380</name>
</gene>
<proteinExistence type="predicted"/>
<dbReference type="EMBL" id="AUYC01000038">
    <property type="protein sequence ID" value="KZN61091.1"/>
    <property type="molecule type" value="Genomic_DNA"/>
</dbReference>
<protein>
    <submittedName>
        <fullName evidence="1">Uncharacterized protein</fullName>
    </submittedName>
</protein>